<accession>A0ABZ1Q3F4</accession>
<dbReference type="EMBL" id="CP108036">
    <property type="protein sequence ID" value="WUN77183.1"/>
    <property type="molecule type" value="Genomic_DNA"/>
</dbReference>
<dbReference type="GeneID" id="95494553"/>
<dbReference type="Proteomes" id="UP001432312">
    <property type="component" value="Chromosome"/>
</dbReference>
<gene>
    <name evidence="1" type="ORF">OHA91_00915</name>
</gene>
<evidence type="ECO:0000313" key="2">
    <source>
        <dbReference type="Proteomes" id="UP001432312"/>
    </source>
</evidence>
<evidence type="ECO:0000313" key="1">
    <source>
        <dbReference type="EMBL" id="WUN77183.1"/>
    </source>
</evidence>
<organism evidence="1 2">
    <name type="scientific">Streptomyces erythrochromogenes</name>
    <dbReference type="NCBI Taxonomy" id="285574"/>
    <lineage>
        <taxon>Bacteria</taxon>
        <taxon>Bacillati</taxon>
        <taxon>Actinomycetota</taxon>
        <taxon>Actinomycetes</taxon>
        <taxon>Kitasatosporales</taxon>
        <taxon>Streptomycetaceae</taxon>
        <taxon>Streptomyces</taxon>
    </lineage>
</organism>
<protein>
    <submittedName>
        <fullName evidence="1">Uncharacterized protein</fullName>
    </submittedName>
</protein>
<reference evidence="1" key="1">
    <citation type="submission" date="2022-10" db="EMBL/GenBank/DDBJ databases">
        <title>The complete genomes of actinobacterial strains from the NBC collection.</title>
        <authorList>
            <person name="Joergensen T.S."/>
            <person name="Alvarez Arevalo M."/>
            <person name="Sterndorff E.B."/>
            <person name="Faurdal D."/>
            <person name="Vuksanovic O."/>
            <person name="Mourched A.-S."/>
            <person name="Charusanti P."/>
            <person name="Shaw S."/>
            <person name="Blin K."/>
            <person name="Weber T."/>
        </authorList>
    </citation>
    <scope>NUCLEOTIDE SEQUENCE</scope>
    <source>
        <strain evidence="1">NBC_00303</strain>
    </source>
</reference>
<name>A0ABZ1Q3F4_9ACTN</name>
<proteinExistence type="predicted"/>
<sequence>MLQARDEHGRQVRNPWPTALSRMVANLGRGNAFVIVERVDDAAAGDWYVQVWLRDDNTYQLEFRDGTAAEHYQTRTVSQEKVIAALNSWAKGRPDWKDAFMWNNIGAWFANAD</sequence>
<keyword evidence="2" id="KW-1185">Reference proteome</keyword>
<dbReference type="RefSeq" id="WP_328738301.1">
    <property type="nucleotide sequence ID" value="NZ_CP108036.1"/>
</dbReference>